<protein>
    <submittedName>
        <fullName evidence="3">Uncharacterized protein</fullName>
    </submittedName>
</protein>
<feature type="transmembrane region" description="Helical" evidence="2">
    <location>
        <begin position="116"/>
        <end position="137"/>
    </location>
</feature>
<keyword evidence="2" id="KW-0812">Transmembrane</keyword>
<dbReference type="RefSeq" id="WP_073236588.1">
    <property type="nucleotide sequence ID" value="NZ_FQUY01000005.1"/>
</dbReference>
<evidence type="ECO:0000313" key="4">
    <source>
        <dbReference type="Proteomes" id="UP000184148"/>
    </source>
</evidence>
<proteinExistence type="predicted"/>
<feature type="compositionally biased region" description="Acidic residues" evidence="1">
    <location>
        <begin position="44"/>
        <end position="55"/>
    </location>
</feature>
<dbReference type="AlphaFoldDB" id="A0A1M4VRP8"/>
<feature type="region of interest" description="Disordered" evidence="1">
    <location>
        <begin position="137"/>
        <end position="184"/>
    </location>
</feature>
<sequence>MEGIIKDLCEMVNEAVDEKTDTVLEDEAVGVQSVDCLGKQGLEEGQDEGQNEVETDSGIGIDSNRDEENLEEDLAWDTDRDGMGYWMQEFDNILKEYEPVTKKMSKLKKKLGKPKTLLVAGGGVAAFGLALAGVVAGKKSRSRSVIRTLPVKSQPERNEEPSPAPVAQEKRNPPPVPWPFFYFR</sequence>
<keyword evidence="4" id="KW-1185">Reference proteome</keyword>
<gene>
    <name evidence="3" type="ORF">SAMN02745133_00973</name>
</gene>
<dbReference type="STRING" id="1121429.SAMN02745133_00973"/>
<dbReference type="OrthoDB" id="9847285at2"/>
<evidence type="ECO:0000256" key="1">
    <source>
        <dbReference type="SAM" id="MobiDB-lite"/>
    </source>
</evidence>
<reference evidence="4" key="1">
    <citation type="submission" date="2016-11" db="EMBL/GenBank/DDBJ databases">
        <authorList>
            <person name="Varghese N."/>
            <person name="Submissions S."/>
        </authorList>
    </citation>
    <scope>NUCLEOTIDE SEQUENCE [LARGE SCALE GENOMIC DNA]</scope>
    <source>
        <strain evidence="4">DSM 12395</strain>
    </source>
</reference>
<feature type="region of interest" description="Disordered" evidence="1">
    <location>
        <begin position="39"/>
        <end position="67"/>
    </location>
</feature>
<name>A0A1M4VRP8_9FIRM</name>
<dbReference type="EMBL" id="FQUY01000005">
    <property type="protein sequence ID" value="SHE71706.1"/>
    <property type="molecule type" value="Genomic_DNA"/>
</dbReference>
<organism evidence="3 4">
    <name type="scientific">Desulforamulus putei DSM 12395</name>
    <dbReference type="NCBI Taxonomy" id="1121429"/>
    <lineage>
        <taxon>Bacteria</taxon>
        <taxon>Bacillati</taxon>
        <taxon>Bacillota</taxon>
        <taxon>Clostridia</taxon>
        <taxon>Eubacteriales</taxon>
        <taxon>Peptococcaceae</taxon>
        <taxon>Desulforamulus</taxon>
    </lineage>
</organism>
<dbReference type="Proteomes" id="UP000184148">
    <property type="component" value="Unassembled WGS sequence"/>
</dbReference>
<accession>A0A1M4VRP8</accession>
<keyword evidence="2" id="KW-1133">Transmembrane helix</keyword>
<evidence type="ECO:0000256" key="2">
    <source>
        <dbReference type="SAM" id="Phobius"/>
    </source>
</evidence>
<keyword evidence="2" id="KW-0472">Membrane</keyword>
<evidence type="ECO:0000313" key="3">
    <source>
        <dbReference type="EMBL" id="SHE71706.1"/>
    </source>
</evidence>